<proteinExistence type="predicted"/>
<accession>A0ACB9MQK4</accession>
<evidence type="ECO:0000313" key="2">
    <source>
        <dbReference type="Proteomes" id="UP001057402"/>
    </source>
</evidence>
<comment type="caution">
    <text evidence="1">The sequence shown here is derived from an EMBL/GenBank/DDBJ whole genome shotgun (WGS) entry which is preliminary data.</text>
</comment>
<protein>
    <submittedName>
        <fullName evidence="1">Uncharacterized protein</fullName>
    </submittedName>
</protein>
<dbReference type="Proteomes" id="UP001057402">
    <property type="component" value="Chromosome 9"/>
</dbReference>
<reference evidence="2" key="1">
    <citation type="journal article" date="2023" name="Front. Plant Sci.">
        <title>Chromosomal-level genome assembly of Melastoma candidum provides insights into trichome evolution.</title>
        <authorList>
            <person name="Zhong Y."/>
            <person name="Wu W."/>
            <person name="Sun C."/>
            <person name="Zou P."/>
            <person name="Liu Y."/>
            <person name="Dai S."/>
            <person name="Zhou R."/>
        </authorList>
    </citation>
    <scope>NUCLEOTIDE SEQUENCE [LARGE SCALE GENOMIC DNA]</scope>
</reference>
<gene>
    <name evidence="1" type="ORF">MLD38_031732</name>
</gene>
<name>A0ACB9MQK4_9MYRT</name>
<keyword evidence="2" id="KW-1185">Reference proteome</keyword>
<evidence type="ECO:0000313" key="1">
    <source>
        <dbReference type="EMBL" id="KAI4326414.1"/>
    </source>
</evidence>
<sequence>MAENVACRTGLHQELEATGEEGGLDQAAHGTTESGTLSGVQQGFRYHHAESNYVMLLRWLPDSTQDALPANASHRVGIGVFFLNDNDEVLVVQENTGKLKDTDLWKLPVGVVNQEEDIWKAAA</sequence>
<organism evidence="1 2">
    <name type="scientific">Melastoma candidum</name>
    <dbReference type="NCBI Taxonomy" id="119954"/>
    <lineage>
        <taxon>Eukaryota</taxon>
        <taxon>Viridiplantae</taxon>
        <taxon>Streptophyta</taxon>
        <taxon>Embryophyta</taxon>
        <taxon>Tracheophyta</taxon>
        <taxon>Spermatophyta</taxon>
        <taxon>Magnoliopsida</taxon>
        <taxon>eudicotyledons</taxon>
        <taxon>Gunneridae</taxon>
        <taxon>Pentapetalae</taxon>
        <taxon>rosids</taxon>
        <taxon>malvids</taxon>
        <taxon>Myrtales</taxon>
        <taxon>Melastomataceae</taxon>
        <taxon>Melastomatoideae</taxon>
        <taxon>Melastomateae</taxon>
        <taxon>Melastoma</taxon>
    </lineage>
</organism>
<dbReference type="EMBL" id="CM042888">
    <property type="protein sequence ID" value="KAI4326414.1"/>
    <property type="molecule type" value="Genomic_DNA"/>
</dbReference>